<reference evidence="1 2" key="1">
    <citation type="submission" date="2021-06" db="EMBL/GenBank/DDBJ databases">
        <title>Caerostris darwini draft genome.</title>
        <authorList>
            <person name="Kono N."/>
            <person name="Arakawa K."/>
        </authorList>
    </citation>
    <scope>NUCLEOTIDE SEQUENCE [LARGE SCALE GENOMIC DNA]</scope>
</reference>
<dbReference type="Proteomes" id="UP001054837">
    <property type="component" value="Unassembled WGS sequence"/>
</dbReference>
<proteinExistence type="predicted"/>
<keyword evidence="2" id="KW-1185">Reference proteome</keyword>
<comment type="caution">
    <text evidence="1">The sequence shown here is derived from an EMBL/GenBank/DDBJ whole genome shotgun (WGS) entry which is preliminary data.</text>
</comment>
<sequence length="118" mass="13079">MQPKFYLQRAAKKLDKIPSEKTNIVNFSCPSILMSLALSSEKEVRGTKLGRKRRVCVKKEKNFMGYPLPNIDLLAWTAFAEVGQKSVPFLSCCIDPRSDLAVVGPAATSICLRFVSAL</sequence>
<protein>
    <submittedName>
        <fullName evidence="1">Uncharacterized protein</fullName>
    </submittedName>
</protein>
<evidence type="ECO:0000313" key="1">
    <source>
        <dbReference type="EMBL" id="GIY47567.1"/>
    </source>
</evidence>
<dbReference type="AlphaFoldDB" id="A0AAV4TRJ3"/>
<organism evidence="1 2">
    <name type="scientific">Caerostris darwini</name>
    <dbReference type="NCBI Taxonomy" id="1538125"/>
    <lineage>
        <taxon>Eukaryota</taxon>
        <taxon>Metazoa</taxon>
        <taxon>Ecdysozoa</taxon>
        <taxon>Arthropoda</taxon>
        <taxon>Chelicerata</taxon>
        <taxon>Arachnida</taxon>
        <taxon>Araneae</taxon>
        <taxon>Araneomorphae</taxon>
        <taxon>Entelegynae</taxon>
        <taxon>Araneoidea</taxon>
        <taxon>Araneidae</taxon>
        <taxon>Caerostris</taxon>
    </lineage>
</organism>
<accession>A0AAV4TRJ3</accession>
<dbReference type="EMBL" id="BPLQ01009955">
    <property type="protein sequence ID" value="GIY47567.1"/>
    <property type="molecule type" value="Genomic_DNA"/>
</dbReference>
<evidence type="ECO:0000313" key="2">
    <source>
        <dbReference type="Proteomes" id="UP001054837"/>
    </source>
</evidence>
<gene>
    <name evidence="1" type="ORF">CDAR_441441</name>
</gene>
<name>A0AAV4TRJ3_9ARAC</name>